<protein>
    <submittedName>
        <fullName evidence="2">Uncharacterized protein</fullName>
    </submittedName>
</protein>
<organism evidence="2 3">
    <name type="scientific">Bartonella rattimassiliensis 15908</name>
    <dbReference type="NCBI Taxonomy" id="1094556"/>
    <lineage>
        <taxon>Bacteria</taxon>
        <taxon>Pseudomonadati</taxon>
        <taxon>Pseudomonadota</taxon>
        <taxon>Alphaproteobacteria</taxon>
        <taxon>Hyphomicrobiales</taxon>
        <taxon>Bartonellaceae</taxon>
        <taxon>Bartonella</taxon>
    </lineage>
</organism>
<feature type="transmembrane region" description="Helical" evidence="1">
    <location>
        <begin position="97"/>
        <end position="119"/>
    </location>
</feature>
<dbReference type="STRING" id="1094556.MCY_00064"/>
<name>J0ZHV4_9HYPH</name>
<evidence type="ECO:0000256" key="1">
    <source>
        <dbReference type="SAM" id="Phobius"/>
    </source>
</evidence>
<dbReference type="PATRIC" id="fig|1094556.3.peg.98"/>
<reference evidence="2 3" key="1">
    <citation type="submission" date="2012-03" db="EMBL/GenBank/DDBJ databases">
        <title>The Genome Sequence of Bartonella rattimassiliensis 15908.</title>
        <authorList>
            <consortium name="The Broad Institute Genome Sequencing Platform"/>
            <consortium name="The Broad Institute Genome Sequencing Center for Infectious Disease"/>
            <person name="Feldgarden M."/>
            <person name="Kirby J."/>
            <person name="Kosoy M."/>
            <person name="Birtles R."/>
            <person name="Probert W.S."/>
            <person name="Chiaraviglio L."/>
            <person name="Young S.K."/>
            <person name="Zeng Q."/>
            <person name="Gargeya S."/>
            <person name="Fitzgerald M."/>
            <person name="Haas B."/>
            <person name="Abouelleil A."/>
            <person name="Alvarado L."/>
            <person name="Arachchi H.M."/>
            <person name="Berlin A."/>
            <person name="Chapman S.B."/>
            <person name="Gearin G."/>
            <person name="Goldberg J."/>
            <person name="Griggs A."/>
            <person name="Gujja S."/>
            <person name="Hansen M."/>
            <person name="Heiman D."/>
            <person name="Howarth C."/>
            <person name="Larimer J."/>
            <person name="Lui A."/>
            <person name="MacDonald P.J.P."/>
            <person name="McCowen C."/>
            <person name="Montmayeur A."/>
            <person name="Murphy C."/>
            <person name="Neiman D."/>
            <person name="Pearson M."/>
            <person name="Priest M."/>
            <person name="Roberts A."/>
            <person name="Saif S."/>
            <person name="Shea T."/>
            <person name="Sisk P."/>
            <person name="Stolte C."/>
            <person name="Sykes S."/>
            <person name="Wortman J."/>
            <person name="Nusbaum C."/>
            <person name="Birren B."/>
        </authorList>
    </citation>
    <scope>NUCLEOTIDE SEQUENCE [LARGE SCALE GENOMIC DNA]</scope>
    <source>
        <strain evidence="2 3">15908</strain>
    </source>
</reference>
<comment type="caution">
    <text evidence="2">The sequence shown here is derived from an EMBL/GenBank/DDBJ whole genome shotgun (WGS) entry which is preliminary data.</text>
</comment>
<sequence>MTAFLIIGMFIVVGIALFISLAFCMVLFSTITTILALYYSLIKRAILLFKMRQKLKKSATQNLRHDQTENRKQNDVLQFSPLSFQEALILSRKDYSIISSIAFVIFVLCVGFIVFSAFLPKSKMFLLSHAPILFYISDFVMRMMFLGWACIVVALPVILIFHGIFHYDIKSITKKLKTLA</sequence>
<dbReference type="OrthoDB" id="7923893at2"/>
<gene>
    <name evidence="2" type="ORF">MCY_00064</name>
</gene>
<dbReference type="eggNOG" id="ENOG5031430">
    <property type="taxonomic scope" value="Bacteria"/>
</dbReference>
<dbReference type="Proteomes" id="UP000001077">
    <property type="component" value="Unassembled WGS sequence"/>
</dbReference>
<dbReference type="HOGENOM" id="CLU_1472458_0_0_5"/>
<evidence type="ECO:0000313" key="2">
    <source>
        <dbReference type="EMBL" id="EJF87763.1"/>
    </source>
</evidence>
<dbReference type="AlphaFoldDB" id="J0ZHV4"/>
<dbReference type="EMBL" id="AILY01000004">
    <property type="protein sequence ID" value="EJF87763.1"/>
    <property type="molecule type" value="Genomic_DNA"/>
</dbReference>
<keyword evidence="1" id="KW-0472">Membrane</keyword>
<proteinExistence type="predicted"/>
<evidence type="ECO:0000313" key="3">
    <source>
        <dbReference type="Proteomes" id="UP000001077"/>
    </source>
</evidence>
<feature type="transmembrane region" description="Helical" evidence="1">
    <location>
        <begin position="139"/>
        <end position="165"/>
    </location>
</feature>
<keyword evidence="1" id="KW-0812">Transmembrane</keyword>
<feature type="transmembrane region" description="Helical" evidence="1">
    <location>
        <begin position="6"/>
        <end position="39"/>
    </location>
</feature>
<keyword evidence="3" id="KW-1185">Reference proteome</keyword>
<accession>J0ZHV4</accession>
<keyword evidence="1" id="KW-1133">Transmembrane helix</keyword>